<keyword evidence="3" id="KW-1185">Reference proteome</keyword>
<evidence type="ECO:0000256" key="1">
    <source>
        <dbReference type="SAM" id="Phobius"/>
    </source>
</evidence>
<comment type="caution">
    <text evidence="2">The sequence shown here is derived from an EMBL/GenBank/DDBJ whole genome shotgun (WGS) entry which is preliminary data.</text>
</comment>
<feature type="transmembrane region" description="Helical" evidence="1">
    <location>
        <begin position="61"/>
        <end position="79"/>
    </location>
</feature>
<sequence length="148" mass="17482">MEYEIFEKLKADLESQPEYLCMPPWATSFVRWTSWIHLHERCRPIRRSLERRGTPLLRRRWLPTILSFMLVWFALYRFASRFWTGRLLCRSGLLEYCCCRCPLLRLGGSPGLSSRRAGTSPPLLVFFVFLSNPRTLGDPFPLTCVLFF</sequence>
<organism evidence="2 3">
    <name type="scientific">Lithospermum erythrorhizon</name>
    <name type="common">Purple gromwell</name>
    <name type="synonym">Lithospermum officinale var. erythrorhizon</name>
    <dbReference type="NCBI Taxonomy" id="34254"/>
    <lineage>
        <taxon>Eukaryota</taxon>
        <taxon>Viridiplantae</taxon>
        <taxon>Streptophyta</taxon>
        <taxon>Embryophyta</taxon>
        <taxon>Tracheophyta</taxon>
        <taxon>Spermatophyta</taxon>
        <taxon>Magnoliopsida</taxon>
        <taxon>eudicotyledons</taxon>
        <taxon>Gunneridae</taxon>
        <taxon>Pentapetalae</taxon>
        <taxon>asterids</taxon>
        <taxon>lamiids</taxon>
        <taxon>Boraginales</taxon>
        <taxon>Boraginaceae</taxon>
        <taxon>Boraginoideae</taxon>
        <taxon>Lithospermeae</taxon>
        <taxon>Lithospermum</taxon>
    </lineage>
</organism>
<evidence type="ECO:0000313" key="3">
    <source>
        <dbReference type="Proteomes" id="UP001454036"/>
    </source>
</evidence>
<accession>A0AAV3RRY3</accession>
<dbReference type="Proteomes" id="UP001454036">
    <property type="component" value="Unassembled WGS sequence"/>
</dbReference>
<reference evidence="2 3" key="1">
    <citation type="submission" date="2024-01" db="EMBL/GenBank/DDBJ databases">
        <title>The complete chloroplast genome sequence of Lithospermum erythrorhizon: insights into the phylogenetic relationship among Boraginaceae species and the maternal lineages of purple gromwells.</title>
        <authorList>
            <person name="Okada T."/>
            <person name="Watanabe K."/>
        </authorList>
    </citation>
    <scope>NUCLEOTIDE SEQUENCE [LARGE SCALE GENOMIC DNA]</scope>
</reference>
<protein>
    <submittedName>
        <fullName evidence="2">Uncharacterized protein</fullName>
    </submittedName>
</protein>
<evidence type="ECO:0000313" key="2">
    <source>
        <dbReference type="EMBL" id="GAA0183315.1"/>
    </source>
</evidence>
<keyword evidence="1" id="KW-0472">Membrane</keyword>
<dbReference type="AlphaFoldDB" id="A0AAV3RRY3"/>
<proteinExistence type="predicted"/>
<dbReference type="EMBL" id="BAABME010029188">
    <property type="protein sequence ID" value="GAA0183315.1"/>
    <property type="molecule type" value="Genomic_DNA"/>
</dbReference>
<name>A0AAV3RRY3_LITER</name>
<keyword evidence="1" id="KW-1133">Transmembrane helix</keyword>
<keyword evidence="1" id="KW-0812">Transmembrane</keyword>
<gene>
    <name evidence="2" type="ORF">LIER_42385</name>
</gene>